<proteinExistence type="predicted"/>
<comment type="caution">
    <text evidence="2">The sequence shown here is derived from an EMBL/GenBank/DDBJ whole genome shotgun (WGS) entry which is preliminary data.</text>
</comment>
<evidence type="ECO:0000313" key="3">
    <source>
        <dbReference type="Proteomes" id="UP001500466"/>
    </source>
</evidence>
<protein>
    <recommendedName>
        <fullName evidence="4">Secreted protein</fullName>
    </recommendedName>
</protein>
<evidence type="ECO:0008006" key="4">
    <source>
        <dbReference type="Google" id="ProtNLM"/>
    </source>
</evidence>
<evidence type="ECO:0000256" key="1">
    <source>
        <dbReference type="SAM" id="SignalP"/>
    </source>
</evidence>
<accession>A0ABP9HUE1</accession>
<keyword evidence="1" id="KW-0732">Signal</keyword>
<dbReference type="Proteomes" id="UP001500466">
    <property type="component" value="Unassembled WGS sequence"/>
</dbReference>
<gene>
    <name evidence="2" type="ORF">GCM10023205_53220</name>
</gene>
<dbReference type="EMBL" id="BAABHS010000020">
    <property type="protein sequence ID" value="GAA4978501.1"/>
    <property type="molecule type" value="Genomic_DNA"/>
</dbReference>
<dbReference type="RefSeq" id="WP_345678219.1">
    <property type="nucleotide sequence ID" value="NZ_BAABHS010000020.1"/>
</dbReference>
<sequence>MRKQAFALGAATLAGAAVFSSATSASATGTFNQSRTSFITSTPATTDGSCTSTLRWTIPGGTYYWRTSNNGGSPWVTDRSITLGADDYYAKVCLAYLKPGVYEQWATLDPINHTSWGTATLKFSLTVQTGTWAWGQELS</sequence>
<name>A0ABP9HUE1_9ACTN</name>
<keyword evidence="3" id="KW-1185">Reference proteome</keyword>
<evidence type="ECO:0000313" key="2">
    <source>
        <dbReference type="EMBL" id="GAA4978501.1"/>
    </source>
</evidence>
<reference evidence="3" key="1">
    <citation type="journal article" date="2019" name="Int. J. Syst. Evol. Microbiol.">
        <title>The Global Catalogue of Microorganisms (GCM) 10K type strain sequencing project: providing services to taxonomists for standard genome sequencing and annotation.</title>
        <authorList>
            <consortium name="The Broad Institute Genomics Platform"/>
            <consortium name="The Broad Institute Genome Sequencing Center for Infectious Disease"/>
            <person name="Wu L."/>
            <person name="Ma J."/>
        </authorList>
    </citation>
    <scope>NUCLEOTIDE SEQUENCE [LARGE SCALE GENOMIC DNA]</scope>
    <source>
        <strain evidence="3">JCM 17986</strain>
    </source>
</reference>
<feature type="chain" id="PRO_5047402851" description="Secreted protein" evidence="1">
    <location>
        <begin position="28"/>
        <end position="139"/>
    </location>
</feature>
<organism evidence="2 3">
    <name type="scientific">Yinghuangia aomiensis</name>
    <dbReference type="NCBI Taxonomy" id="676205"/>
    <lineage>
        <taxon>Bacteria</taxon>
        <taxon>Bacillati</taxon>
        <taxon>Actinomycetota</taxon>
        <taxon>Actinomycetes</taxon>
        <taxon>Kitasatosporales</taxon>
        <taxon>Streptomycetaceae</taxon>
        <taxon>Yinghuangia</taxon>
    </lineage>
</organism>
<feature type="signal peptide" evidence="1">
    <location>
        <begin position="1"/>
        <end position="27"/>
    </location>
</feature>